<proteinExistence type="predicted"/>
<keyword evidence="3" id="KW-1185">Reference proteome</keyword>
<accession>A0A7J6BJT1</accession>
<evidence type="ECO:0000256" key="1">
    <source>
        <dbReference type="SAM" id="MobiDB-lite"/>
    </source>
</evidence>
<protein>
    <submittedName>
        <fullName evidence="2">Uncharacterized protein</fullName>
    </submittedName>
</protein>
<feature type="compositionally biased region" description="Basic and acidic residues" evidence="1">
    <location>
        <begin position="37"/>
        <end position="49"/>
    </location>
</feature>
<evidence type="ECO:0000313" key="3">
    <source>
        <dbReference type="Proteomes" id="UP000579812"/>
    </source>
</evidence>
<sequence>MAYAPHGRAKRGEPSPDKPLSEETTEPRTCRWSPPRDGTRRWSPRDRSVWGEVSLTAPPPGRRDSVPGVAQKSPWSLAFIVGENRQFLEGAEVVPTRQRDVSLGLVSLEKPLELSCDRYREPDQGALGQCPPAREACLWAWRRSKSPWSLAFIVIEDRQFLE</sequence>
<comment type="caution">
    <text evidence="2">The sequence shown here is derived from an EMBL/GenBank/DDBJ whole genome shotgun (WGS) entry which is preliminary data.</text>
</comment>
<gene>
    <name evidence="2" type="ORF">G5714_024550</name>
</gene>
<dbReference type="EMBL" id="JAAMOB010000126">
    <property type="protein sequence ID" value="KAF4094533.1"/>
    <property type="molecule type" value="Genomic_DNA"/>
</dbReference>
<dbReference type="AlphaFoldDB" id="A0A7J6BJT1"/>
<name>A0A7J6BJT1_9TELE</name>
<feature type="compositionally biased region" description="Basic and acidic residues" evidence="1">
    <location>
        <begin position="10"/>
        <end position="29"/>
    </location>
</feature>
<reference evidence="2 3" key="1">
    <citation type="submission" date="2020-04" db="EMBL/GenBank/DDBJ databases">
        <title>Chromosome-level genome assembly of a cyprinid fish Onychostoma macrolepis by integration of Nanopore Sequencing, Bionano and Hi-C technology.</title>
        <authorList>
            <person name="Wang D."/>
        </authorList>
    </citation>
    <scope>NUCLEOTIDE SEQUENCE [LARGE SCALE GENOMIC DNA]</scope>
    <source>
        <strain evidence="2">SWU-2019</strain>
        <tissue evidence="2">Muscle</tissue>
    </source>
</reference>
<evidence type="ECO:0000313" key="2">
    <source>
        <dbReference type="EMBL" id="KAF4094533.1"/>
    </source>
</evidence>
<feature type="region of interest" description="Disordered" evidence="1">
    <location>
        <begin position="1"/>
        <end position="69"/>
    </location>
</feature>
<dbReference type="Proteomes" id="UP000579812">
    <property type="component" value="Unassembled WGS sequence"/>
</dbReference>
<organism evidence="2 3">
    <name type="scientific">Onychostoma macrolepis</name>
    <dbReference type="NCBI Taxonomy" id="369639"/>
    <lineage>
        <taxon>Eukaryota</taxon>
        <taxon>Metazoa</taxon>
        <taxon>Chordata</taxon>
        <taxon>Craniata</taxon>
        <taxon>Vertebrata</taxon>
        <taxon>Euteleostomi</taxon>
        <taxon>Actinopterygii</taxon>
        <taxon>Neopterygii</taxon>
        <taxon>Teleostei</taxon>
        <taxon>Ostariophysi</taxon>
        <taxon>Cypriniformes</taxon>
        <taxon>Cyprinidae</taxon>
        <taxon>Acrossocheilinae</taxon>
        <taxon>Onychostoma</taxon>
    </lineage>
</organism>